<evidence type="ECO:0000256" key="3">
    <source>
        <dbReference type="ARBA" id="ARBA00022840"/>
    </source>
</evidence>
<dbReference type="SMART" id="SM00382">
    <property type="entry name" value="AAA"/>
    <property type="match status" value="1"/>
</dbReference>
<evidence type="ECO:0000313" key="6">
    <source>
        <dbReference type="Proteomes" id="UP000178421"/>
    </source>
</evidence>
<dbReference type="Proteomes" id="UP000178421">
    <property type="component" value="Unassembled WGS sequence"/>
</dbReference>
<comment type="similarity">
    <text evidence="1">Belongs to the GSP E family.</text>
</comment>
<evidence type="ECO:0000256" key="1">
    <source>
        <dbReference type="ARBA" id="ARBA00006611"/>
    </source>
</evidence>
<keyword evidence="3" id="KW-0067">ATP-binding</keyword>
<dbReference type="InterPro" id="IPR003593">
    <property type="entry name" value="AAA+_ATPase"/>
</dbReference>
<dbReference type="PROSITE" id="PS00662">
    <property type="entry name" value="T2SP_E"/>
    <property type="match status" value="1"/>
</dbReference>
<feature type="domain" description="Bacterial type II secretion system protein E" evidence="4">
    <location>
        <begin position="379"/>
        <end position="393"/>
    </location>
</feature>
<dbReference type="FunFam" id="3.40.50.300:FF:000398">
    <property type="entry name" value="Type IV pilus assembly ATPase PilB"/>
    <property type="match status" value="1"/>
</dbReference>
<dbReference type="CDD" id="cd01129">
    <property type="entry name" value="PulE-GspE-like"/>
    <property type="match status" value="1"/>
</dbReference>
<gene>
    <name evidence="5" type="ORF">A2940_00370</name>
</gene>
<dbReference type="Gene3D" id="3.30.450.90">
    <property type="match status" value="1"/>
</dbReference>
<sequence>MDILQFLQQKNLLKKEDVEQIEKEAQSSGKKPEEVLLERRKIEEELLFQTKAEMLKMPLRAVEPKEVSLKTLELIPEDSAKYYKMAPLVLREGVLEVGMVYPEDPRAQEALQFLARQGNFSYATSLITLSAFESLLRESRSLRRETTRALKELEEEMGKEPEKQREEFAEGQLKEEAPITKMVAVILRNAVEGNASDIHIEPGKDGLRVRFRFLGDLHPSLQLPLNVSASIVSRLKVLANLKLDETRKPQDGRFTAVIGGRAIDFRVATLPTPQGEKIALRVLDPAQAFKSFEDLGIEAVNLKRIKKASDRPFGLILVTGPTGSGKTTTLYAILRQLNKETVNILSLEDPVEYFIDGINQSQVRPEIGYDFASGLRQLLRQDPDIIMVGEVRDSETATLVIHAALTGHIVLSTLHTNSAAGVIPRLLDMGVDRYLIPTTLALAIGQRLVRRLCNACKKKVKPEKGVAELLWKEIQGFPLAAKKQFPPTLPESAEGLVIFEPTGCKKCGASGYTGRIAVMETLEMSDQIAELVNTRASEAKIEKVAQEEGMITMRQDGILKVLDGVTTLEEILRATAES</sequence>
<dbReference type="Gene3D" id="3.30.300.160">
    <property type="entry name" value="Type II secretion system, protein E, N-terminal domain"/>
    <property type="match status" value="1"/>
</dbReference>
<dbReference type="GO" id="GO:0016887">
    <property type="term" value="F:ATP hydrolysis activity"/>
    <property type="evidence" value="ECO:0007669"/>
    <property type="project" value="TreeGrafter"/>
</dbReference>
<dbReference type="AlphaFoldDB" id="A0A1G2RML2"/>
<comment type="caution">
    <text evidence="5">The sequence shown here is derived from an EMBL/GenBank/DDBJ whole genome shotgun (WGS) entry which is preliminary data.</text>
</comment>
<reference evidence="5 6" key="1">
    <citation type="journal article" date="2016" name="Nat. Commun.">
        <title>Thousands of microbial genomes shed light on interconnected biogeochemical processes in an aquifer system.</title>
        <authorList>
            <person name="Anantharaman K."/>
            <person name="Brown C.T."/>
            <person name="Hug L.A."/>
            <person name="Sharon I."/>
            <person name="Castelle C.J."/>
            <person name="Probst A.J."/>
            <person name="Thomas B.C."/>
            <person name="Singh A."/>
            <person name="Wilkins M.J."/>
            <person name="Karaoz U."/>
            <person name="Brodie E.L."/>
            <person name="Williams K.H."/>
            <person name="Hubbard S.S."/>
            <person name="Banfield J.F."/>
        </authorList>
    </citation>
    <scope>NUCLEOTIDE SEQUENCE [LARGE SCALE GENOMIC DNA]</scope>
</reference>
<protein>
    <recommendedName>
        <fullName evidence="4">Bacterial type II secretion system protein E domain-containing protein</fullName>
    </recommendedName>
</protein>
<dbReference type="PANTHER" id="PTHR30258">
    <property type="entry name" value="TYPE II SECRETION SYSTEM PROTEIN GSPE-RELATED"/>
    <property type="match status" value="1"/>
</dbReference>
<dbReference type="PANTHER" id="PTHR30258:SF2">
    <property type="entry name" value="COMG OPERON PROTEIN 1"/>
    <property type="match status" value="1"/>
</dbReference>
<dbReference type="InterPro" id="IPR007831">
    <property type="entry name" value="T2SS_GspE_N"/>
</dbReference>
<accession>A0A1G2RML2</accession>
<dbReference type="Gene3D" id="3.40.50.300">
    <property type="entry name" value="P-loop containing nucleotide triphosphate hydrolases"/>
    <property type="match status" value="1"/>
</dbReference>
<dbReference type="GO" id="GO:0005524">
    <property type="term" value="F:ATP binding"/>
    <property type="evidence" value="ECO:0007669"/>
    <property type="project" value="UniProtKB-KW"/>
</dbReference>
<dbReference type="EMBL" id="MHUH01000005">
    <property type="protein sequence ID" value="OHA74093.1"/>
    <property type="molecule type" value="Genomic_DNA"/>
</dbReference>
<evidence type="ECO:0000256" key="2">
    <source>
        <dbReference type="ARBA" id="ARBA00022741"/>
    </source>
</evidence>
<name>A0A1G2RML2_9BACT</name>
<dbReference type="InterPro" id="IPR001482">
    <property type="entry name" value="T2SS/T4SS_dom"/>
</dbReference>
<keyword evidence="2" id="KW-0547">Nucleotide-binding</keyword>
<dbReference type="InterPro" id="IPR027417">
    <property type="entry name" value="P-loop_NTPase"/>
</dbReference>
<organism evidence="5 6">
    <name type="scientific">Candidatus Wildermuthbacteria bacterium RIFCSPLOWO2_01_FULL_48_29</name>
    <dbReference type="NCBI Taxonomy" id="1802462"/>
    <lineage>
        <taxon>Bacteria</taxon>
        <taxon>Candidatus Wildermuthiibacteriota</taxon>
    </lineage>
</organism>
<proteinExistence type="inferred from homology"/>
<dbReference type="Pfam" id="PF05157">
    <property type="entry name" value="MshEN"/>
    <property type="match status" value="1"/>
</dbReference>
<evidence type="ECO:0000259" key="4">
    <source>
        <dbReference type="PROSITE" id="PS00662"/>
    </source>
</evidence>
<dbReference type="InterPro" id="IPR037257">
    <property type="entry name" value="T2SS_E_N_sf"/>
</dbReference>
<dbReference type="GO" id="GO:0005886">
    <property type="term" value="C:plasma membrane"/>
    <property type="evidence" value="ECO:0007669"/>
    <property type="project" value="TreeGrafter"/>
</dbReference>
<dbReference type="SUPFAM" id="SSF52540">
    <property type="entry name" value="P-loop containing nucleoside triphosphate hydrolases"/>
    <property type="match status" value="1"/>
</dbReference>
<evidence type="ECO:0000313" key="5">
    <source>
        <dbReference type="EMBL" id="OHA74093.1"/>
    </source>
</evidence>
<dbReference type="Pfam" id="PF00437">
    <property type="entry name" value="T2SSE"/>
    <property type="match status" value="1"/>
</dbReference>
<dbReference type="SUPFAM" id="SSF160246">
    <property type="entry name" value="EspE N-terminal domain-like"/>
    <property type="match status" value="1"/>
</dbReference>